<comment type="similarity">
    <text evidence="1">Belongs to the NAD(P)-dependent epimerase/dehydratase family. SDR39U1 subfamily.</text>
</comment>
<gene>
    <name evidence="4" type="ORF">SAMN05660337_3398</name>
</gene>
<proteinExistence type="inferred from homology"/>
<dbReference type="PANTHER" id="PTHR11092:SF0">
    <property type="entry name" value="EPIMERASE FAMILY PROTEIN SDR39U1"/>
    <property type="match status" value="1"/>
</dbReference>
<accession>A0A1G9LIW9</accession>
<dbReference type="InterPro" id="IPR001509">
    <property type="entry name" value="Epimerase_deHydtase"/>
</dbReference>
<dbReference type="SUPFAM" id="SSF51735">
    <property type="entry name" value="NAD(P)-binding Rossmann-fold domains"/>
    <property type="match status" value="1"/>
</dbReference>
<keyword evidence="5" id="KW-1185">Reference proteome</keyword>
<feature type="domain" description="DUF1731" evidence="3">
    <location>
        <begin position="251"/>
        <end position="297"/>
    </location>
</feature>
<evidence type="ECO:0000259" key="2">
    <source>
        <dbReference type="Pfam" id="PF01370"/>
    </source>
</evidence>
<evidence type="ECO:0000259" key="3">
    <source>
        <dbReference type="Pfam" id="PF08338"/>
    </source>
</evidence>
<name>A0A1G9LIW9_9BACT</name>
<dbReference type="EMBL" id="FNGA01000007">
    <property type="protein sequence ID" value="SDL61773.1"/>
    <property type="molecule type" value="Genomic_DNA"/>
</dbReference>
<dbReference type="Pfam" id="PF01370">
    <property type="entry name" value="Epimerase"/>
    <property type="match status" value="1"/>
</dbReference>
<dbReference type="RefSeq" id="WP_092163264.1">
    <property type="nucleotide sequence ID" value="NZ_FNGA01000007.1"/>
</dbReference>
<organism evidence="4 5">
    <name type="scientific">Maridesulfovibrio ferrireducens</name>
    <dbReference type="NCBI Taxonomy" id="246191"/>
    <lineage>
        <taxon>Bacteria</taxon>
        <taxon>Pseudomonadati</taxon>
        <taxon>Thermodesulfobacteriota</taxon>
        <taxon>Desulfovibrionia</taxon>
        <taxon>Desulfovibrionales</taxon>
        <taxon>Desulfovibrionaceae</taxon>
        <taxon>Maridesulfovibrio</taxon>
    </lineage>
</organism>
<dbReference type="NCBIfam" id="TIGR01777">
    <property type="entry name" value="yfcH"/>
    <property type="match status" value="1"/>
</dbReference>
<dbReference type="OrthoDB" id="5292533at2"/>
<dbReference type="AlphaFoldDB" id="A0A1G9LIW9"/>
<dbReference type="InterPro" id="IPR010099">
    <property type="entry name" value="SDR39U1"/>
</dbReference>
<feature type="domain" description="NAD-dependent epimerase/dehydratase" evidence="2">
    <location>
        <begin position="3"/>
        <end position="224"/>
    </location>
</feature>
<evidence type="ECO:0008006" key="6">
    <source>
        <dbReference type="Google" id="ProtNLM"/>
    </source>
</evidence>
<sequence>MRVVITGGTGFIGKKLSKALAVKGYQVFSLTRSTRVSDISGVRNVVWDGKSSSGWEEFAEGATAIVNLAGENIASGRWNKAKKNRILSSRLAAGQAVSEAVARAKVRPKVVIQASATGYYGPTGAEPVTEESPAGDSFLAEVAKKWEASTAGVETHGVRRAIVRTGMVLGCGGALSKMIVPFKLGLGSYLGNGHQGVSWVHIDDEVRAIIYLIENKSCKGVYNLSSTHPVTSNKFMETLGQVLDKPVYLRVPAFFLKIILGQMAEEVLLNGQFVLPERLITAGFNFEHLDLKEALSHFID</sequence>
<evidence type="ECO:0000313" key="5">
    <source>
        <dbReference type="Proteomes" id="UP000199053"/>
    </source>
</evidence>
<reference evidence="5" key="1">
    <citation type="submission" date="2016-10" db="EMBL/GenBank/DDBJ databases">
        <authorList>
            <person name="Varghese N."/>
            <person name="Submissions S."/>
        </authorList>
    </citation>
    <scope>NUCLEOTIDE SEQUENCE [LARGE SCALE GENOMIC DNA]</scope>
    <source>
        <strain evidence="5">DSM 16995</strain>
    </source>
</reference>
<dbReference type="Pfam" id="PF08338">
    <property type="entry name" value="DUF1731"/>
    <property type="match status" value="1"/>
</dbReference>
<dbReference type="InterPro" id="IPR013549">
    <property type="entry name" value="DUF1731"/>
</dbReference>
<dbReference type="Proteomes" id="UP000199053">
    <property type="component" value="Unassembled WGS sequence"/>
</dbReference>
<dbReference type="Gene3D" id="3.40.50.720">
    <property type="entry name" value="NAD(P)-binding Rossmann-like Domain"/>
    <property type="match status" value="1"/>
</dbReference>
<evidence type="ECO:0000313" key="4">
    <source>
        <dbReference type="EMBL" id="SDL61773.1"/>
    </source>
</evidence>
<dbReference type="InterPro" id="IPR036291">
    <property type="entry name" value="NAD(P)-bd_dom_sf"/>
</dbReference>
<evidence type="ECO:0000256" key="1">
    <source>
        <dbReference type="ARBA" id="ARBA00009353"/>
    </source>
</evidence>
<protein>
    <recommendedName>
        <fullName evidence="6">TIGR01777 family protein</fullName>
    </recommendedName>
</protein>
<dbReference type="PANTHER" id="PTHR11092">
    <property type="entry name" value="SUGAR NUCLEOTIDE EPIMERASE RELATED"/>
    <property type="match status" value="1"/>
</dbReference>
<dbReference type="CDD" id="cd05242">
    <property type="entry name" value="SDR_a8"/>
    <property type="match status" value="1"/>
</dbReference>
<dbReference type="STRING" id="246191.SAMN05660337_3398"/>